<evidence type="ECO:0000313" key="2">
    <source>
        <dbReference type="EMBL" id="CEL99290.1"/>
    </source>
</evidence>
<dbReference type="AlphaFoldDB" id="A0A0G4EPU4"/>
<dbReference type="Proteomes" id="UP000041254">
    <property type="component" value="Unassembled WGS sequence"/>
</dbReference>
<dbReference type="SUPFAM" id="SSF51120">
    <property type="entry name" value="beta-Roll"/>
    <property type="match status" value="1"/>
</dbReference>
<dbReference type="InterPro" id="IPR011049">
    <property type="entry name" value="Serralysin-like_metalloprot_C"/>
</dbReference>
<feature type="region of interest" description="Disordered" evidence="1">
    <location>
        <begin position="151"/>
        <end position="177"/>
    </location>
</feature>
<dbReference type="Gene3D" id="2.150.10.10">
    <property type="entry name" value="Serralysin-like metalloprotease, C-terminal"/>
    <property type="match status" value="2"/>
</dbReference>
<evidence type="ECO:0000256" key="1">
    <source>
        <dbReference type="SAM" id="MobiDB-lite"/>
    </source>
</evidence>
<organism evidence="2 3">
    <name type="scientific">Vitrella brassicaformis (strain CCMP3155)</name>
    <dbReference type="NCBI Taxonomy" id="1169540"/>
    <lineage>
        <taxon>Eukaryota</taxon>
        <taxon>Sar</taxon>
        <taxon>Alveolata</taxon>
        <taxon>Colpodellida</taxon>
        <taxon>Vitrellaceae</taxon>
        <taxon>Vitrella</taxon>
    </lineage>
</organism>
<dbReference type="InParanoid" id="A0A0G4EPU4"/>
<evidence type="ECO:0000313" key="3">
    <source>
        <dbReference type="Proteomes" id="UP000041254"/>
    </source>
</evidence>
<keyword evidence="3" id="KW-1185">Reference proteome</keyword>
<dbReference type="VEuPathDB" id="CryptoDB:Vbra_2951"/>
<sequence>MLSYHVRCQLDGGEGADSLYPSGGPHNVLFGGNDTNADTFYLRRSGNTTSSTTMDMTPVSGDVISVSAFYAFFEWSAVESLLTEDATDTTMQLGEDNLLCIKSVLPNELSEANFSLAPLPSELVMMIIDKTLELEDISDFVLNEDGTKGCELRSEDSPTTGAPQIFASTPDITTEEPTTTSLPAALQELAAGGDVPTDWSPPPGQVVVLDCSSASDHGKRIIIHPNSTIAKVIGTDFADVIHTHVPKIWIEGLEASEGAYYNDLRSFHSDCVSCTIKGGTDPDYMQAAGGRHYLSGGNDKERRSGSVSRDTFVFLRTPGTTSHLEISEFSPDLWLNSSAESGFYPDILDLRAFPDVKTPSSITSRMTEKADGDIPITEIALDDEHTIEIRNITPARLLPRNFWMGQNVLSLMATNSVVIEKVNDDDPDDVDANCVVRLESMNESSCSQSQYPKVMSLPKDTVIDALTGSRAGGDILTGNSKGNILRGWGGGDFNETSGRDMLITGGGDDVLEGGYDGASTL</sequence>
<evidence type="ECO:0008006" key="4">
    <source>
        <dbReference type="Google" id="ProtNLM"/>
    </source>
</evidence>
<name>A0A0G4EPU4_VITBC</name>
<proteinExistence type="predicted"/>
<dbReference type="EMBL" id="CDMY01000277">
    <property type="protein sequence ID" value="CEL99290.1"/>
    <property type="molecule type" value="Genomic_DNA"/>
</dbReference>
<protein>
    <recommendedName>
        <fullName evidence="4">Calcium-binding protein</fullName>
    </recommendedName>
</protein>
<gene>
    <name evidence="2" type="ORF">Vbra_2951</name>
</gene>
<reference evidence="2 3" key="1">
    <citation type="submission" date="2014-11" db="EMBL/GenBank/DDBJ databases">
        <authorList>
            <person name="Zhu J."/>
            <person name="Qi W."/>
            <person name="Song R."/>
        </authorList>
    </citation>
    <scope>NUCLEOTIDE SEQUENCE [LARGE SCALE GENOMIC DNA]</scope>
</reference>
<accession>A0A0G4EPU4</accession>